<protein>
    <submittedName>
        <fullName evidence="8">Uncharacterized protein</fullName>
    </submittedName>
</protein>
<keyword evidence="5" id="KW-1133">Transmembrane helix</keyword>
<sequence>MFRTEKLKLRLLSEQEFELQSDVQTREALQQLKKFCISSECNAWNTICKLKDPIRFARFIDGENHISDDEIIAYESSQMNNSLIALNHNNNEDESDDEYQELQ</sequence>
<evidence type="ECO:0000256" key="5">
    <source>
        <dbReference type="ARBA" id="ARBA00022989"/>
    </source>
</evidence>
<keyword evidence="3" id="KW-0812">Transmembrane</keyword>
<keyword evidence="7" id="KW-0539">Nucleus</keyword>
<proteinExistence type="inferred from homology"/>
<keyword evidence="9" id="KW-1185">Reference proteome</keyword>
<dbReference type="PANTHER" id="PTHR13598:SF1">
    <property type="entry name" value="AT07567P-RELATED"/>
    <property type="match status" value="1"/>
</dbReference>
<dbReference type="Pfam" id="PF10225">
    <property type="entry name" value="NEMP"/>
    <property type="match status" value="1"/>
</dbReference>
<dbReference type="Proteomes" id="UP000759131">
    <property type="component" value="Unassembled WGS sequence"/>
</dbReference>
<dbReference type="EMBL" id="CAJPIZ010015118">
    <property type="protein sequence ID" value="CAG2115110.1"/>
    <property type="molecule type" value="Genomic_DNA"/>
</dbReference>
<organism evidence="8">
    <name type="scientific">Medioppia subpectinata</name>
    <dbReference type="NCBI Taxonomy" id="1979941"/>
    <lineage>
        <taxon>Eukaryota</taxon>
        <taxon>Metazoa</taxon>
        <taxon>Ecdysozoa</taxon>
        <taxon>Arthropoda</taxon>
        <taxon>Chelicerata</taxon>
        <taxon>Arachnida</taxon>
        <taxon>Acari</taxon>
        <taxon>Acariformes</taxon>
        <taxon>Sarcoptiformes</taxon>
        <taxon>Oribatida</taxon>
        <taxon>Brachypylina</taxon>
        <taxon>Oppioidea</taxon>
        <taxon>Oppiidae</taxon>
        <taxon>Medioppia</taxon>
    </lineage>
</organism>
<dbReference type="AlphaFoldDB" id="A0A7R9Q893"/>
<evidence type="ECO:0000256" key="3">
    <source>
        <dbReference type="ARBA" id="ARBA00022692"/>
    </source>
</evidence>
<evidence type="ECO:0000256" key="6">
    <source>
        <dbReference type="ARBA" id="ARBA00023136"/>
    </source>
</evidence>
<reference evidence="8" key="1">
    <citation type="submission" date="2020-11" db="EMBL/GenBank/DDBJ databases">
        <authorList>
            <person name="Tran Van P."/>
        </authorList>
    </citation>
    <scope>NUCLEOTIDE SEQUENCE</scope>
</reference>
<keyword evidence="4" id="KW-0732">Signal</keyword>
<evidence type="ECO:0000256" key="1">
    <source>
        <dbReference type="ARBA" id="ARBA00004575"/>
    </source>
</evidence>
<dbReference type="OrthoDB" id="509138at2759"/>
<comment type="subcellular location">
    <subcellularLocation>
        <location evidence="1">Nucleus inner membrane</location>
        <topology evidence="1">Multi-pass membrane protein</topology>
        <orientation evidence="1">Nucleoplasmic side</orientation>
    </subcellularLocation>
</comment>
<dbReference type="EMBL" id="OC869693">
    <property type="protein sequence ID" value="CAD7634680.1"/>
    <property type="molecule type" value="Genomic_DNA"/>
</dbReference>
<name>A0A7R9Q893_9ACAR</name>
<dbReference type="PANTHER" id="PTHR13598">
    <property type="entry name" value="AT07567P-RELATED"/>
    <property type="match status" value="1"/>
</dbReference>
<evidence type="ECO:0000256" key="7">
    <source>
        <dbReference type="ARBA" id="ARBA00023242"/>
    </source>
</evidence>
<comment type="similarity">
    <text evidence="2">Belongs to the NEMP family.</text>
</comment>
<evidence type="ECO:0000256" key="2">
    <source>
        <dbReference type="ARBA" id="ARBA00005748"/>
    </source>
</evidence>
<evidence type="ECO:0000313" key="8">
    <source>
        <dbReference type="EMBL" id="CAD7634680.1"/>
    </source>
</evidence>
<gene>
    <name evidence="8" type="ORF">OSB1V03_LOCUS15076</name>
</gene>
<evidence type="ECO:0000313" key="9">
    <source>
        <dbReference type="Proteomes" id="UP000759131"/>
    </source>
</evidence>
<dbReference type="GO" id="GO:0005637">
    <property type="term" value="C:nuclear inner membrane"/>
    <property type="evidence" value="ECO:0007669"/>
    <property type="project" value="UniProtKB-SubCell"/>
</dbReference>
<evidence type="ECO:0000256" key="4">
    <source>
        <dbReference type="ARBA" id="ARBA00022729"/>
    </source>
</evidence>
<dbReference type="InterPro" id="IPR019358">
    <property type="entry name" value="NEMP_fam"/>
</dbReference>
<accession>A0A7R9Q893</accession>
<keyword evidence="6" id="KW-0472">Membrane</keyword>